<dbReference type="InterPro" id="IPR007055">
    <property type="entry name" value="BON_dom"/>
</dbReference>
<organism evidence="3 4">
    <name type="scientific">Noviherbaspirillum album</name>
    <dbReference type="NCBI Taxonomy" id="3080276"/>
    <lineage>
        <taxon>Bacteria</taxon>
        <taxon>Pseudomonadati</taxon>
        <taxon>Pseudomonadota</taxon>
        <taxon>Betaproteobacteria</taxon>
        <taxon>Burkholderiales</taxon>
        <taxon>Oxalobacteraceae</taxon>
        <taxon>Noviherbaspirillum</taxon>
    </lineage>
</organism>
<feature type="domain" description="BON" evidence="2">
    <location>
        <begin position="45"/>
        <end position="111"/>
    </location>
</feature>
<dbReference type="EMBL" id="JAWIIV010000008">
    <property type="protein sequence ID" value="MEC4719794.1"/>
    <property type="molecule type" value="Genomic_DNA"/>
</dbReference>
<keyword evidence="4" id="KW-1185">Reference proteome</keyword>
<dbReference type="PROSITE" id="PS50914">
    <property type="entry name" value="BON"/>
    <property type="match status" value="1"/>
</dbReference>
<accession>A0ABU6J825</accession>
<dbReference type="Pfam" id="PF04972">
    <property type="entry name" value="BON"/>
    <property type="match status" value="1"/>
</dbReference>
<evidence type="ECO:0000256" key="1">
    <source>
        <dbReference type="SAM" id="SignalP"/>
    </source>
</evidence>
<evidence type="ECO:0000313" key="3">
    <source>
        <dbReference type="EMBL" id="MEC4719794.1"/>
    </source>
</evidence>
<dbReference type="RefSeq" id="WP_326506508.1">
    <property type="nucleotide sequence ID" value="NZ_JAWIIV010000008.1"/>
</dbReference>
<feature type="signal peptide" evidence="1">
    <location>
        <begin position="1"/>
        <end position="20"/>
    </location>
</feature>
<dbReference type="PROSITE" id="PS51257">
    <property type="entry name" value="PROKAR_LIPOPROTEIN"/>
    <property type="match status" value="1"/>
</dbReference>
<dbReference type="Proteomes" id="UP001352263">
    <property type="component" value="Unassembled WGS sequence"/>
</dbReference>
<gene>
    <name evidence="3" type="ORF">RY831_11590</name>
</gene>
<comment type="caution">
    <text evidence="3">The sequence shown here is derived from an EMBL/GenBank/DDBJ whole genome shotgun (WGS) entry which is preliminary data.</text>
</comment>
<sequence>MKTVNILGLLMSAALFVGCAGTGGTGGTSASSTAGGQKAAVAPGGDAAITQNVTAALAADPETAGIKPETEQGKVLLKGEVKSVAAFQKAAAIAKKVPGVTAVDNRVIVCMTCK</sequence>
<evidence type="ECO:0000259" key="2">
    <source>
        <dbReference type="PROSITE" id="PS50914"/>
    </source>
</evidence>
<feature type="chain" id="PRO_5046984443" evidence="1">
    <location>
        <begin position="21"/>
        <end position="114"/>
    </location>
</feature>
<protein>
    <submittedName>
        <fullName evidence="3">BON domain-containing protein</fullName>
    </submittedName>
</protein>
<evidence type="ECO:0000313" key="4">
    <source>
        <dbReference type="Proteomes" id="UP001352263"/>
    </source>
</evidence>
<name>A0ABU6J825_9BURK</name>
<keyword evidence="1" id="KW-0732">Signal</keyword>
<dbReference type="Gene3D" id="3.30.1340.30">
    <property type="match status" value="1"/>
</dbReference>
<reference evidence="3 4" key="1">
    <citation type="submission" date="2023-10" db="EMBL/GenBank/DDBJ databases">
        <title>Noviherbaspirillum sp. CPCC 100848 genome assembly.</title>
        <authorList>
            <person name="Li X.Y."/>
            <person name="Fang X.M."/>
        </authorList>
    </citation>
    <scope>NUCLEOTIDE SEQUENCE [LARGE SCALE GENOMIC DNA]</scope>
    <source>
        <strain evidence="3 4">CPCC 100848</strain>
    </source>
</reference>
<proteinExistence type="predicted"/>